<gene>
    <name evidence="5" type="primary">mdcG</name>
    <name evidence="5" type="ORF">GEAM_3439</name>
</gene>
<dbReference type="NCBIfam" id="NF002332">
    <property type="entry name" value="PRK01293.1"/>
    <property type="match status" value="1"/>
</dbReference>
<dbReference type="NCBIfam" id="TIGR03135">
    <property type="entry name" value="malonate_mdcG"/>
    <property type="match status" value="1"/>
</dbReference>
<dbReference type="InterPro" id="IPR049180">
    <property type="entry name" value="MdcG_C"/>
</dbReference>
<proteinExistence type="predicted"/>
<accession>A0A085G581</accession>
<dbReference type="AlphaFoldDB" id="A0A085G581"/>
<evidence type="ECO:0000313" key="6">
    <source>
        <dbReference type="Proteomes" id="UP000028640"/>
    </source>
</evidence>
<evidence type="ECO:0000313" key="5">
    <source>
        <dbReference type="EMBL" id="KFC78876.1"/>
    </source>
</evidence>
<comment type="caution">
    <text evidence="5">The sequence shown here is derived from an EMBL/GenBank/DDBJ whole genome shotgun (WGS) entry which is preliminary data.</text>
</comment>
<dbReference type="InterPro" id="IPR017557">
    <property type="entry name" value="Holo-ACP_synthase"/>
</dbReference>
<dbReference type="GO" id="GO:0050519">
    <property type="term" value="F:holo-citrate lyase synthase activity"/>
    <property type="evidence" value="ECO:0007669"/>
    <property type="project" value="UniProtKB-EC"/>
</dbReference>
<dbReference type="eggNOG" id="ENOG502Z8NU">
    <property type="taxonomic scope" value="Bacteria"/>
</dbReference>
<dbReference type="EMBL" id="JMPJ01000066">
    <property type="protein sequence ID" value="KFC78876.1"/>
    <property type="molecule type" value="Genomic_DNA"/>
</dbReference>
<dbReference type="EC" id="2.7.7.-" evidence="5"/>
<keyword evidence="6" id="KW-1185">Reference proteome</keyword>
<dbReference type="RefSeq" id="WP_034793854.1">
    <property type="nucleotide sequence ID" value="NZ_JMPJ01000066.1"/>
</dbReference>
<keyword evidence="1 5" id="KW-0808">Transferase</keyword>
<keyword evidence="2 5" id="KW-0548">Nucleotidyltransferase</keyword>
<protein>
    <submittedName>
        <fullName evidence="5">Phosphoribosyl-dephospho-CoA transferase</fullName>
        <ecNumber evidence="5">2.7.7.-</ecNumber>
        <ecNumber evidence="5">2.7.7.61</ecNumber>
    </submittedName>
</protein>
<reference evidence="5 6" key="1">
    <citation type="submission" date="2014-05" db="EMBL/GenBank/DDBJ databases">
        <title>ATOL: Assembling a taxonomically balanced genome-scale reconstruction of the evolutionary history of the Enterobacteriaceae.</title>
        <authorList>
            <person name="Plunkett G.III."/>
            <person name="Neeno-Eckwall E.C."/>
            <person name="Glasner J.D."/>
            <person name="Perna N.T."/>
        </authorList>
    </citation>
    <scope>NUCLEOTIDE SEQUENCE [LARGE SCALE GENOMIC DNA]</scope>
    <source>
        <strain evidence="5 6">ATCC 33852</strain>
    </source>
</reference>
<evidence type="ECO:0000256" key="2">
    <source>
        <dbReference type="ARBA" id="ARBA00022695"/>
    </source>
</evidence>
<dbReference type="STRING" id="910964.GEAM_3439"/>
<feature type="domain" description="Phosphoribosyl-dephospho-CoA transferase MdcG N-terminal" evidence="4">
    <location>
        <begin position="5"/>
        <end position="77"/>
    </location>
</feature>
<dbReference type="InterPro" id="IPR048903">
    <property type="entry name" value="MdcG_N"/>
</dbReference>
<dbReference type="Proteomes" id="UP000028640">
    <property type="component" value="Unassembled WGS sequence"/>
</dbReference>
<dbReference type="OrthoDB" id="1275217at2"/>
<dbReference type="EC" id="2.7.7.61" evidence="5"/>
<evidence type="ECO:0000256" key="1">
    <source>
        <dbReference type="ARBA" id="ARBA00022679"/>
    </source>
</evidence>
<organism evidence="5 6">
    <name type="scientific">Ewingella americana (strain ATCC 33852 / DSM 4580 / CCUG 14506 / JCM 5911 / LMG 7869 / NCTC 12157 / CDC 1468-78)</name>
    <dbReference type="NCBI Taxonomy" id="910964"/>
    <lineage>
        <taxon>Bacteria</taxon>
        <taxon>Pseudomonadati</taxon>
        <taxon>Pseudomonadota</taxon>
        <taxon>Gammaproteobacteria</taxon>
        <taxon>Enterobacterales</taxon>
        <taxon>Yersiniaceae</taxon>
        <taxon>Ewingella</taxon>
    </lineage>
</organism>
<sequence length="206" mass="22649">MSLPRAHDLIWIADRSALESDQALPEWVSHWRTHLPLVVCRGQRADGAIAVGIRGMTRTQRATAWVAASSIVRTVTPESLVANPVSLLHSRFISLPPMQSLITFASLKWPWTWGVTGSCAYTMASDIPAMHAESNLDLLIRCDQPVSPEAFRELSNTLQQLPCRTDVQIVTPQGGFALSEWLQGGEVELATDAGSVQVRDPWQPLS</sequence>
<dbReference type="Pfam" id="PF10620">
    <property type="entry name" value="MdcG"/>
    <property type="match status" value="1"/>
</dbReference>
<name>A0A085G581_EWIA3</name>
<feature type="domain" description="Phosphoribosyl-dephospho-CoA transferase MdcG C-terminal" evidence="3">
    <location>
        <begin position="107"/>
        <end position="192"/>
    </location>
</feature>
<dbReference type="Pfam" id="PF20866">
    <property type="entry name" value="MdcG_N"/>
    <property type="match status" value="1"/>
</dbReference>
<evidence type="ECO:0000259" key="3">
    <source>
        <dbReference type="Pfam" id="PF10620"/>
    </source>
</evidence>
<dbReference type="GeneID" id="78382025"/>
<evidence type="ECO:0000259" key="4">
    <source>
        <dbReference type="Pfam" id="PF20866"/>
    </source>
</evidence>